<feature type="chain" id="PRO_5047517342" evidence="6">
    <location>
        <begin position="23"/>
        <end position="485"/>
    </location>
</feature>
<evidence type="ECO:0000256" key="6">
    <source>
        <dbReference type="SAM" id="SignalP"/>
    </source>
</evidence>
<reference evidence="10" key="1">
    <citation type="journal article" date="2019" name="Int. J. Syst. Evol. Microbiol.">
        <title>The Global Catalogue of Microorganisms (GCM) 10K type strain sequencing project: providing services to taxonomists for standard genome sequencing and annotation.</title>
        <authorList>
            <consortium name="The Broad Institute Genomics Platform"/>
            <consortium name="The Broad Institute Genome Sequencing Center for Infectious Disease"/>
            <person name="Wu L."/>
            <person name="Ma J."/>
        </authorList>
    </citation>
    <scope>NUCLEOTIDE SEQUENCE [LARGE SCALE GENOMIC DNA]</scope>
    <source>
        <strain evidence="10">JCM 17925</strain>
    </source>
</reference>
<feature type="domain" description="RagB/SusD" evidence="7">
    <location>
        <begin position="352"/>
        <end position="460"/>
    </location>
</feature>
<evidence type="ECO:0000256" key="1">
    <source>
        <dbReference type="ARBA" id="ARBA00004442"/>
    </source>
</evidence>
<keyword evidence="5" id="KW-0998">Cell outer membrane</keyword>
<evidence type="ECO:0000256" key="3">
    <source>
        <dbReference type="ARBA" id="ARBA00022729"/>
    </source>
</evidence>
<dbReference type="Gene3D" id="1.25.40.390">
    <property type="match status" value="1"/>
</dbReference>
<organism evidence="9 10">
    <name type="scientific">Nibrella viscosa</name>
    <dbReference type="NCBI Taxonomy" id="1084524"/>
    <lineage>
        <taxon>Bacteria</taxon>
        <taxon>Pseudomonadati</taxon>
        <taxon>Bacteroidota</taxon>
        <taxon>Cytophagia</taxon>
        <taxon>Cytophagales</taxon>
        <taxon>Spirosomataceae</taxon>
        <taxon>Nibrella</taxon>
    </lineage>
</organism>
<protein>
    <submittedName>
        <fullName evidence="9">RagB/SusD family nutrient uptake outer membrane protein</fullName>
    </submittedName>
</protein>
<evidence type="ECO:0000313" key="9">
    <source>
        <dbReference type="EMBL" id="GAA4412819.1"/>
    </source>
</evidence>
<comment type="subcellular location">
    <subcellularLocation>
        <location evidence="1">Cell outer membrane</location>
    </subcellularLocation>
</comment>
<proteinExistence type="inferred from homology"/>
<dbReference type="Pfam" id="PF14322">
    <property type="entry name" value="SusD-like_3"/>
    <property type="match status" value="1"/>
</dbReference>
<comment type="caution">
    <text evidence="9">The sequence shown here is derived from an EMBL/GenBank/DDBJ whole genome shotgun (WGS) entry which is preliminary data.</text>
</comment>
<evidence type="ECO:0000259" key="8">
    <source>
        <dbReference type="Pfam" id="PF14322"/>
    </source>
</evidence>
<name>A0ABP8KQL0_9BACT</name>
<evidence type="ECO:0000256" key="4">
    <source>
        <dbReference type="ARBA" id="ARBA00023136"/>
    </source>
</evidence>
<dbReference type="Proteomes" id="UP001500936">
    <property type="component" value="Unassembled WGS sequence"/>
</dbReference>
<keyword evidence="10" id="KW-1185">Reference proteome</keyword>
<comment type="similarity">
    <text evidence="2">Belongs to the SusD family.</text>
</comment>
<evidence type="ECO:0000259" key="7">
    <source>
        <dbReference type="Pfam" id="PF07980"/>
    </source>
</evidence>
<sequence>MHIAMKKMVSLLLVLLGTLSCSQDFIDRKPISTVSTDVLYKTDKDFEDAVIGIYQPFHAQYLNFWQIGDLTADDTEQQHSAALDLVNINNFIISSSLGVLNSSWLNYYQAIFRANTVLSNIDQANAATIPRKDRHIGEAKFLRALAYFDLVRIFGDVPMISAPISAPEAAKKGRDKVSTVYDELIIKDLLDAESKLPEKYAGADVGRATKGAAKALLGKVYLTRKDFAKAEAKLKEVTTMGYALLPNYNDLWDYTKNEHHSEYIFDIEYIDGGLGLGSTFSNIFAPNLSPIINFFGLKGAGGQNGSPTEALFTLYEPSDKRKAISIAHVKDGLIDRNGNLIPMTPIDATSYTKKYMAALVNPNDSKANWKVIRYADVLLMYAEALNENGKTTEALTVLNQVRARAGVPALTGLSQSEARDKIYLERRLEMYLEGHRWFDLVRTGRALAVMQSQGMKAHMTVFPIPLSQIQVINNPAIFPQNPGYD</sequence>
<dbReference type="EMBL" id="BAABHB010000009">
    <property type="protein sequence ID" value="GAA4412819.1"/>
    <property type="molecule type" value="Genomic_DNA"/>
</dbReference>
<evidence type="ECO:0000256" key="5">
    <source>
        <dbReference type="ARBA" id="ARBA00023237"/>
    </source>
</evidence>
<keyword evidence="4" id="KW-0472">Membrane</keyword>
<gene>
    <name evidence="9" type="ORF">GCM10023187_40470</name>
</gene>
<keyword evidence="3 6" id="KW-0732">Signal</keyword>
<feature type="domain" description="SusD-like N-terminal" evidence="8">
    <location>
        <begin position="24"/>
        <end position="222"/>
    </location>
</feature>
<dbReference type="Pfam" id="PF07980">
    <property type="entry name" value="SusD_RagB"/>
    <property type="match status" value="1"/>
</dbReference>
<dbReference type="PROSITE" id="PS51257">
    <property type="entry name" value="PROKAR_LIPOPROTEIN"/>
    <property type="match status" value="1"/>
</dbReference>
<dbReference type="InterPro" id="IPR012944">
    <property type="entry name" value="SusD_RagB_dom"/>
</dbReference>
<dbReference type="InterPro" id="IPR011990">
    <property type="entry name" value="TPR-like_helical_dom_sf"/>
</dbReference>
<dbReference type="SUPFAM" id="SSF48452">
    <property type="entry name" value="TPR-like"/>
    <property type="match status" value="1"/>
</dbReference>
<dbReference type="InterPro" id="IPR033985">
    <property type="entry name" value="SusD-like_N"/>
</dbReference>
<accession>A0ABP8KQL0</accession>
<evidence type="ECO:0000256" key="2">
    <source>
        <dbReference type="ARBA" id="ARBA00006275"/>
    </source>
</evidence>
<evidence type="ECO:0000313" key="10">
    <source>
        <dbReference type="Proteomes" id="UP001500936"/>
    </source>
</evidence>
<dbReference type="CDD" id="cd08977">
    <property type="entry name" value="SusD"/>
    <property type="match status" value="1"/>
</dbReference>
<feature type="signal peptide" evidence="6">
    <location>
        <begin position="1"/>
        <end position="22"/>
    </location>
</feature>